<dbReference type="SUPFAM" id="SSF52540">
    <property type="entry name" value="P-loop containing nucleoside triphosphate hydrolases"/>
    <property type="match status" value="1"/>
</dbReference>
<feature type="domain" description="Bacterial type II secretion system protein E" evidence="3">
    <location>
        <begin position="183"/>
        <end position="341"/>
    </location>
</feature>
<dbReference type="PANTHER" id="PTHR30486:SF15">
    <property type="entry name" value="TYPE II_IV SECRETION SYSTEM ATPASE"/>
    <property type="match status" value="1"/>
</dbReference>
<evidence type="ECO:0000259" key="3">
    <source>
        <dbReference type="Pfam" id="PF00437"/>
    </source>
</evidence>
<dbReference type="InterPro" id="IPR050921">
    <property type="entry name" value="T4SS_GSP_E_ATPase"/>
</dbReference>
<dbReference type="Pfam" id="PF00437">
    <property type="entry name" value="T2SSE"/>
    <property type="match status" value="1"/>
</dbReference>
<evidence type="ECO:0000256" key="1">
    <source>
        <dbReference type="ARBA" id="ARBA00006611"/>
    </source>
</evidence>
<proteinExistence type="inferred from homology"/>
<comment type="similarity">
    <text evidence="1">Belongs to the GSP E family.</text>
</comment>
<organism evidence="4 5">
    <name type="scientific">Candidatus Mancarchaeum acidiphilum</name>
    <dbReference type="NCBI Taxonomy" id="1920749"/>
    <lineage>
        <taxon>Archaea</taxon>
        <taxon>Candidatus Micrarchaeota</taxon>
        <taxon>Candidatus Mancarchaeum</taxon>
    </lineage>
</organism>
<gene>
    <name evidence="4" type="ORF">Mia14_0940</name>
</gene>
<evidence type="ECO:0000313" key="4">
    <source>
        <dbReference type="EMBL" id="ASI14213.1"/>
    </source>
</evidence>
<dbReference type="CDD" id="cd01130">
    <property type="entry name" value="VirB11-like_ATPase"/>
    <property type="match status" value="1"/>
</dbReference>
<dbReference type="KEGG" id="marh:Mia14_0940"/>
<dbReference type="PANTHER" id="PTHR30486">
    <property type="entry name" value="TWITCHING MOTILITY PROTEIN PILT"/>
    <property type="match status" value="1"/>
</dbReference>
<dbReference type="AlphaFoldDB" id="A0A218NP19"/>
<dbReference type="InterPro" id="IPR001482">
    <property type="entry name" value="T2SS/T4SS_dom"/>
</dbReference>
<dbReference type="RefSeq" id="WP_088820508.1">
    <property type="nucleotide sequence ID" value="NZ_CP019964.1"/>
</dbReference>
<dbReference type="OrthoDB" id="33500at2157"/>
<dbReference type="EMBL" id="CP019964">
    <property type="protein sequence ID" value="ASI14213.1"/>
    <property type="molecule type" value="Genomic_DNA"/>
</dbReference>
<evidence type="ECO:0000256" key="2">
    <source>
        <dbReference type="SAM" id="MobiDB-lite"/>
    </source>
</evidence>
<evidence type="ECO:0000313" key="5">
    <source>
        <dbReference type="Proteomes" id="UP000197679"/>
    </source>
</evidence>
<dbReference type="Gene3D" id="3.40.50.300">
    <property type="entry name" value="P-loop containing nucleotide triphosphate hydrolases"/>
    <property type="match status" value="1"/>
</dbReference>
<name>A0A218NP19_9ARCH</name>
<accession>A0A218NP19</accession>
<dbReference type="InterPro" id="IPR027417">
    <property type="entry name" value="P-loop_NTPase"/>
</dbReference>
<reference evidence="4 5" key="1">
    <citation type="journal article" date="2017" name="Nat. Commun.">
        <title>'ARMAN' archaea depend on association with euryarchaeal host in culture and in situ.</title>
        <authorList>
            <person name="Golyshina O."/>
            <person name="Toshchakov S."/>
            <person name="Makarova K."/>
            <person name="Gavrilov S."/>
            <person name="Korzhenkov A."/>
            <person name="La Cono V."/>
            <person name="Arcadi E."/>
            <person name="Nechitaylo T."/>
            <person name="Ferrer M."/>
            <person name="Kublanov I."/>
            <person name="Wolf Y."/>
            <person name="Yakimov M."/>
            <person name="Golyshin P."/>
            <person name="Slesarev A."/>
            <person name="Kozyavkin S."/>
        </authorList>
    </citation>
    <scope>NUCLEOTIDE SEQUENCE [LARGE SCALE GENOMIC DNA]</scope>
    <source>
        <strain evidence="4 5">Mia14</strain>
    </source>
</reference>
<feature type="region of interest" description="Disordered" evidence="2">
    <location>
        <begin position="1"/>
        <end position="38"/>
    </location>
</feature>
<dbReference type="GO" id="GO:0016887">
    <property type="term" value="F:ATP hydrolysis activity"/>
    <property type="evidence" value="ECO:0007669"/>
    <property type="project" value="InterPro"/>
</dbReference>
<sequence length="479" mass="53842">MDNDNNENNNLDKGKEDQLAQEGDSELKNDDDKKSDAMENRLTADETLIEDKILEMLIGKFSNIDKQSEKFGLVEGAAKSVKPDISDELIKKIYDDITYIGKIEELVTNDDIEDIAVNNTIGIFAYFSGGRSVNMDYKFKTKVELARFVKKIRLYSTNEEANGNIIDVHMENGSRANIISSPRGYDITIRNFKKHTLSVLDLVNFGEFDYSIAARLWLYMDGLKVKPANILIAGMPSSGKTSLLNSLFSFIRPNERVITMEETYELDTSMANNVVNLETSQDMPMRELVKNSLRMRPDMMIIGEVRGPEANDMITAMNVGNICLGTIHATSSRDIIDRLENSPMNVPQGVIPTIDALMVLSQVYINGKPIRKIIQMSEISGIETKILLSDLYKYDYKSHTSSPILPSVTYRDRLAKAVGVPPPDILAEENVRMQILMQLNRLGIRDIKSISQVVQDYYDNPDALLAKIGLNGLHPIIRV</sequence>
<dbReference type="GeneID" id="33314477"/>
<protein>
    <submittedName>
        <fullName evidence="4">Type II secretion system ATPase GspE</fullName>
    </submittedName>
</protein>
<dbReference type="Proteomes" id="UP000197679">
    <property type="component" value="Chromosome"/>
</dbReference>
<feature type="compositionally biased region" description="Basic and acidic residues" evidence="2">
    <location>
        <begin position="25"/>
        <end position="38"/>
    </location>
</feature>
<keyword evidence="5" id="KW-1185">Reference proteome</keyword>
<dbReference type="Gene3D" id="3.30.450.380">
    <property type="match status" value="1"/>
</dbReference>